<dbReference type="Pfam" id="PF06480">
    <property type="entry name" value="FtsH_ext"/>
    <property type="match status" value="1"/>
</dbReference>
<keyword evidence="1" id="KW-0645">Protease</keyword>
<evidence type="ECO:0000256" key="3">
    <source>
        <dbReference type="SAM" id="MobiDB-lite"/>
    </source>
</evidence>
<evidence type="ECO:0000256" key="1">
    <source>
        <dbReference type="ARBA" id="ARBA00022670"/>
    </source>
</evidence>
<sequence>MLRICTHVGTYREFLRNGASNNKNSLSQREVTRLLQKDAWFEERFLERVRETVSWFATPRGFKKFFDSDGGKSTEKEKKSTSDEKPKSSDSKKAKGGGGSPGGPLDQFPGGWQQIAISVGLILALYLFMDYQSYREISWKEFFHEFLEPGIVDRLEVVDKRWVRIVSSAKSGGQERNPEFDQHCIPVVIWILYLPNVERWWSCRW</sequence>
<feature type="compositionally biased region" description="Basic and acidic residues" evidence="3">
    <location>
        <begin position="68"/>
        <end position="93"/>
    </location>
</feature>
<dbReference type="GO" id="GO:0006508">
    <property type="term" value="P:proteolysis"/>
    <property type="evidence" value="ECO:0007669"/>
    <property type="project" value="UniProtKB-KW"/>
</dbReference>
<evidence type="ECO:0000256" key="2">
    <source>
        <dbReference type="ARBA" id="ARBA00022801"/>
    </source>
</evidence>
<dbReference type="GO" id="GO:0004222">
    <property type="term" value="F:metalloendopeptidase activity"/>
    <property type="evidence" value="ECO:0007669"/>
    <property type="project" value="InterPro"/>
</dbReference>
<organism evidence="5 6">
    <name type="scientific">Ancylostoma duodenale</name>
    <dbReference type="NCBI Taxonomy" id="51022"/>
    <lineage>
        <taxon>Eukaryota</taxon>
        <taxon>Metazoa</taxon>
        <taxon>Ecdysozoa</taxon>
        <taxon>Nematoda</taxon>
        <taxon>Chromadorea</taxon>
        <taxon>Rhabditida</taxon>
        <taxon>Rhabditina</taxon>
        <taxon>Rhabditomorpha</taxon>
        <taxon>Strongyloidea</taxon>
        <taxon>Ancylostomatidae</taxon>
        <taxon>Ancylostomatinae</taxon>
        <taxon>Ancylostoma</taxon>
    </lineage>
</organism>
<evidence type="ECO:0000313" key="5">
    <source>
        <dbReference type="EMBL" id="KIH42505.1"/>
    </source>
</evidence>
<dbReference type="OrthoDB" id="1413014at2759"/>
<evidence type="ECO:0000259" key="4">
    <source>
        <dbReference type="Pfam" id="PF06480"/>
    </source>
</evidence>
<proteinExistence type="predicted"/>
<dbReference type="Gene3D" id="3.40.1690.20">
    <property type="match status" value="1"/>
</dbReference>
<keyword evidence="2" id="KW-0378">Hydrolase</keyword>
<dbReference type="Proteomes" id="UP000054047">
    <property type="component" value="Unassembled WGS sequence"/>
</dbReference>
<dbReference type="GO" id="GO:0008270">
    <property type="term" value="F:zinc ion binding"/>
    <property type="evidence" value="ECO:0007669"/>
    <property type="project" value="InterPro"/>
</dbReference>
<dbReference type="InterPro" id="IPR011546">
    <property type="entry name" value="Pept_M41_FtsH_extracell"/>
</dbReference>
<dbReference type="GO" id="GO:0004176">
    <property type="term" value="F:ATP-dependent peptidase activity"/>
    <property type="evidence" value="ECO:0007669"/>
    <property type="project" value="InterPro"/>
</dbReference>
<dbReference type="EMBL" id="KN795588">
    <property type="protein sequence ID" value="KIH42505.1"/>
    <property type="molecule type" value="Genomic_DNA"/>
</dbReference>
<protein>
    <recommendedName>
        <fullName evidence="4">Peptidase M41 FtsH extracellular domain-containing protein</fullName>
    </recommendedName>
</protein>
<name>A0A0C2F1W5_9BILA</name>
<accession>A0A0C2F1W5</accession>
<feature type="region of interest" description="Disordered" evidence="3">
    <location>
        <begin position="68"/>
        <end position="105"/>
    </location>
</feature>
<evidence type="ECO:0000313" key="6">
    <source>
        <dbReference type="Proteomes" id="UP000054047"/>
    </source>
</evidence>
<dbReference type="AlphaFoldDB" id="A0A0C2F1W5"/>
<dbReference type="GO" id="GO:0005524">
    <property type="term" value="F:ATP binding"/>
    <property type="evidence" value="ECO:0007669"/>
    <property type="project" value="InterPro"/>
</dbReference>
<keyword evidence="6" id="KW-1185">Reference proteome</keyword>
<dbReference type="GO" id="GO:0016020">
    <property type="term" value="C:membrane"/>
    <property type="evidence" value="ECO:0007669"/>
    <property type="project" value="InterPro"/>
</dbReference>
<feature type="domain" description="Peptidase M41 FtsH extracellular" evidence="4">
    <location>
        <begin position="112"/>
        <end position="172"/>
    </location>
</feature>
<reference evidence="5 6" key="1">
    <citation type="submission" date="2013-12" db="EMBL/GenBank/DDBJ databases">
        <title>Draft genome of the parsitic nematode Ancylostoma duodenale.</title>
        <authorList>
            <person name="Mitreva M."/>
        </authorList>
    </citation>
    <scope>NUCLEOTIDE SEQUENCE [LARGE SCALE GENOMIC DNA]</scope>
    <source>
        <strain evidence="5 6">Zhejiang</strain>
    </source>
</reference>
<gene>
    <name evidence="5" type="ORF">ANCDUO_27510</name>
</gene>